<name>A0A2V3IF84_9FLOR</name>
<keyword evidence="2" id="KW-1185">Reference proteome</keyword>
<dbReference type="AlphaFoldDB" id="A0A2V3IF84"/>
<protein>
    <submittedName>
        <fullName evidence="1">Uncharacterized protein</fullName>
    </submittedName>
</protein>
<organism evidence="1 2">
    <name type="scientific">Gracilariopsis chorda</name>
    <dbReference type="NCBI Taxonomy" id="448386"/>
    <lineage>
        <taxon>Eukaryota</taxon>
        <taxon>Rhodophyta</taxon>
        <taxon>Florideophyceae</taxon>
        <taxon>Rhodymeniophycidae</taxon>
        <taxon>Gracilariales</taxon>
        <taxon>Gracilariaceae</taxon>
        <taxon>Gracilariopsis</taxon>
    </lineage>
</organism>
<evidence type="ECO:0000313" key="1">
    <source>
        <dbReference type="EMBL" id="PXF40678.1"/>
    </source>
</evidence>
<sequence>MEFGKINSPACYNQLLLDLYEMLVDEELRELKRQNELLWSPIIL</sequence>
<dbReference type="EMBL" id="NBIV01000269">
    <property type="protein sequence ID" value="PXF40678.1"/>
    <property type="molecule type" value="Genomic_DNA"/>
</dbReference>
<comment type="caution">
    <text evidence="1">The sequence shown here is derived from an EMBL/GenBank/DDBJ whole genome shotgun (WGS) entry which is preliminary data.</text>
</comment>
<gene>
    <name evidence="1" type="ORF">BWQ96_09611</name>
</gene>
<evidence type="ECO:0000313" key="2">
    <source>
        <dbReference type="Proteomes" id="UP000247409"/>
    </source>
</evidence>
<reference evidence="1 2" key="1">
    <citation type="journal article" date="2018" name="Mol. Biol. Evol.">
        <title>Analysis of the draft genome of the red seaweed Gracilariopsis chorda provides insights into genome size evolution in Rhodophyta.</title>
        <authorList>
            <person name="Lee J."/>
            <person name="Yang E.C."/>
            <person name="Graf L."/>
            <person name="Yang J.H."/>
            <person name="Qiu H."/>
            <person name="Zel Zion U."/>
            <person name="Chan C.X."/>
            <person name="Stephens T.G."/>
            <person name="Weber A.P.M."/>
            <person name="Boo G.H."/>
            <person name="Boo S.M."/>
            <person name="Kim K.M."/>
            <person name="Shin Y."/>
            <person name="Jung M."/>
            <person name="Lee S.J."/>
            <person name="Yim H.S."/>
            <person name="Lee J.H."/>
            <person name="Bhattacharya D."/>
            <person name="Yoon H.S."/>
        </authorList>
    </citation>
    <scope>NUCLEOTIDE SEQUENCE [LARGE SCALE GENOMIC DNA]</scope>
    <source>
        <strain evidence="1 2">SKKU-2015</strain>
        <tissue evidence="1">Whole body</tissue>
    </source>
</reference>
<proteinExistence type="predicted"/>
<dbReference type="Proteomes" id="UP000247409">
    <property type="component" value="Unassembled WGS sequence"/>
</dbReference>
<accession>A0A2V3IF84</accession>